<dbReference type="SMART" id="SM00360">
    <property type="entry name" value="RRM"/>
    <property type="match status" value="3"/>
</dbReference>
<dbReference type="InterPro" id="IPR000504">
    <property type="entry name" value="RRM_dom"/>
</dbReference>
<accession>A0A1E4THK5</accession>
<feature type="domain" description="RRM" evidence="5">
    <location>
        <begin position="110"/>
        <end position="189"/>
    </location>
</feature>
<dbReference type="GO" id="GO:0005829">
    <property type="term" value="C:cytosol"/>
    <property type="evidence" value="ECO:0007669"/>
    <property type="project" value="TreeGrafter"/>
</dbReference>
<evidence type="ECO:0000256" key="4">
    <source>
        <dbReference type="SAM" id="MobiDB-lite"/>
    </source>
</evidence>
<dbReference type="PROSITE" id="PS50102">
    <property type="entry name" value="RRM"/>
    <property type="match status" value="3"/>
</dbReference>
<reference evidence="7" key="1">
    <citation type="submission" date="2016-02" db="EMBL/GenBank/DDBJ databases">
        <title>Comparative genomics of biotechnologically important yeasts.</title>
        <authorList>
            <consortium name="DOE Joint Genome Institute"/>
            <person name="Riley R."/>
            <person name="Haridas S."/>
            <person name="Wolfe K.H."/>
            <person name="Lopes M.R."/>
            <person name="Hittinger C.T."/>
            <person name="Goker M."/>
            <person name="Salamov A."/>
            <person name="Wisecaver J."/>
            <person name="Long T.M."/>
            <person name="Aerts A.L."/>
            <person name="Barry K."/>
            <person name="Choi C."/>
            <person name="Clum A."/>
            <person name="Coughlan A.Y."/>
            <person name="Deshpande S."/>
            <person name="Douglass A.P."/>
            <person name="Hanson S.J."/>
            <person name="Klenk H.-P."/>
            <person name="Labutti K."/>
            <person name="Lapidus A."/>
            <person name="Lindquist E."/>
            <person name="Lipzen A."/>
            <person name="Meier-Kolthoff J.P."/>
            <person name="Ohm R.A."/>
            <person name="Otillar R.P."/>
            <person name="Pangilinan J."/>
            <person name="Peng Y."/>
            <person name="Rokas A."/>
            <person name="Rosa C.A."/>
            <person name="Scheuner C."/>
            <person name="Sibirny A.A."/>
            <person name="Slot J.C."/>
            <person name="Stielow J.B."/>
            <person name="Sun H."/>
            <person name="Kurtzman C.P."/>
            <person name="Blackwell M."/>
            <person name="Jeffries T.W."/>
            <person name="Grigoriev I.V."/>
        </authorList>
    </citation>
    <scope>NUCLEOTIDE SEQUENCE [LARGE SCALE GENOMIC DNA]</scope>
    <source>
        <strain evidence="7">NRRL Y-17796</strain>
    </source>
</reference>
<keyword evidence="2 3" id="KW-0694">RNA-binding</keyword>
<feature type="domain" description="RRM" evidence="5">
    <location>
        <begin position="19"/>
        <end position="98"/>
    </location>
</feature>
<dbReference type="PANTHER" id="PTHR47640:SF10">
    <property type="entry name" value="TRNA SELENOCYSTEINE 1-ASSOCIATED PROTEIN 1-RELATED"/>
    <property type="match status" value="1"/>
</dbReference>
<evidence type="ECO:0000256" key="1">
    <source>
        <dbReference type="ARBA" id="ARBA00022737"/>
    </source>
</evidence>
<dbReference type="InterPro" id="IPR050825">
    <property type="entry name" value="RBM42_RBP45_47-like"/>
</dbReference>
<keyword evidence="1" id="KW-0677">Repeat</keyword>
<dbReference type="EMBL" id="KV453842">
    <property type="protein sequence ID" value="ODV91244.1"/>
    <property type="molecule type" value="Genomic_DNA"/>
</dbReference>
<dbReference type="InterPro" id="IPR035979">
    <property type="entry name" value="RBD_domain_sf"/>
</dbReference>
<evidence type="ECO:0000259" key="5">
    <source>
        <dbReference type="PROSITE" id="PS50102"/>
    </source>
</evidence>
<feature type="domain" description="RRM" evidence="5">
    <location>
        <begin position="244"/>
        <end position="316"/>
    </location>
</feature>
<protein>
    <recommendedName>
        <fullName evidence="5">RRM domain-containing protein</fullName>
    </recommendedName>
</protein>
<feature type="region of interest" description="Disordered" evidence="4">
    <location>
        <begin position="386"/>
        <end position="412"/>
    </location>
</feature>
<dbReference type="FunFam" id="3.30.70.330:FF:000405">
    <property type="entry name" value="polyadenylate-binding protein RBP45"/>
    <property type="match status" value="1"/>
</dbReference>
<evidence type="ECO:0000256" key="2">
    <source>
        <dbReference type="ARBA" id="ARBA00022884"/>
    </source>
</evidence>
<gene>
    <name evidence="6" type="ORF">CANCADRAFT_25868</name>
</gene>
<name>A0A1E4THK5_9ASCO</name>
<dbReference type="SUPFAM" id="SSF54928">
    <property type="entry name" value="RNA-binding domain, RBD"/>
    <property type="match status" value="2"/>
</dbReference>
<sequence length="446" mass="48347">MSETHVQFTADNPNQDSKTTLWMGELEPWYDELFITQLWASLGEEVSVKLIRDKFSGANAGYCFVNFSSPEAASRALSLSGTIPNASSKPLKLNWATGSAGTTDKPSPEYSIFVGDLGPDTTDYILLSVFQSRYPSCKSAKVMLDPVSRMSRGYGFVRFSSQSEMQRAMNEMQGFVVGSRPLRISTATPKSKTPSLSASAATATVNMMPPTMMPQTGPVYPMGYPMGYYSSPPQMMAPTESNNTTVFVGGLSSRVSEDELRSFFTGFGEIIYVKIPPGKGCGFVQFAQHESAENAIAQMQGFPIGKSRVRLSWGRPNSGYQTFRNHVPPIYPSMAMAPQHPFSAYAPLNPQSTIVHAQMGAGSPMLAPAVAEHTAEGSYPAHPFTPPSNQIVDEPKDLPPGAVQGSTDPADTIPVARMNEMYLAAREGRLDRLDADGRGQHGVYAQ</sequence>
<dbReference type="OrthoDB" id="446113at2759"/>
<dbReference type="AlphaFoldDB" id="A0A1E4THK5"/>
<organism evidence="6 7">
    <name type="scientific">Tortispora caseinolytica NRRL Y-17796</name>
    <dbReference type="NCBI Taxonomy" id="767744"/>
    <lineage>
        <taxon>Eukaryota</taxon>
        <taxon>Fungi</taxon>
        <taxon>Dikarya</taxon>
        <taxon>Ascomycota</taxon>
        <taxon>Saccharomycotina</taxon>
        <taxon>Trigonopsidomycetes</taxon>
        <taxon>Trigonopsidales</taxon>
        <taxon>Trigonopsidaceae</taxon>
        <taxon>Tortispora</taxon>
    </lineage>
</organism>
<dbReference type="CDD" id="cd12611">
    <property type="entry name" value="RRM1_NGR1_NAM8_like"/>
    <property type="match status" value="1"/>
</dbReference>
<keyword evidence="7" id="KW-1185">Reference proteome</keyword>
<dbReference type="GO" id="GO:0043488">
    <property type="term" value="P:regulation of mRNA stability"/>
    <property type="evidence" value="ECO:0007669"/>
    <property type="project" value="UniProtKB-ARBA"/>
</dbReference>
<dbReference type="CDD" id="cd12345">
    <property type="entry name" value="RRM2_SECp43_like"/>
    <property type="match status" value="1"/>
</dbReference>
<dbReference type="InterPro" id="IPR012677">
    <property type="entry name" value="Nucleotide-bd_a/b_plait_sf"/>
</dbReference>
<dbReference type="PANTHER" id="PTHR47640">
    <property type="entry name" value="TRNA SELENOCYSTEINE 1-ASSOCIATED PROTEIN 1-RELATED-RELATED"/>
    <property type="match status" value="1"/>
</dbReference>
<dbReference type="Gene3D" id="3.30.70.330">
    <property type="match status" value="3"/>
</dbReference>
<evidence type="ECO:0000313" key="7">
    <source>
        <dbReference type="Proteomes" id="UP000095023"/>
    </source>
</evidence>
<dbReference type="Pfam" id="PF00076">
    <property type="entry name" value="RRM_1"/>
    <property type="match status" value="3"/>
</dbReference>
<dbReference type="Proteomes" id="UP000095023">
    <property type="component" value="Unassembled WGS sequence"/>
</dbReference>
<dbReference type="GO" id="GO:0003729">
    <property type="term" value="F:mRNA binding"/>
    <property type="evidence" value="ECO:0007669"/>
    <property type="project" value="InterPro"/>
</dbReference>
<proteinExistence type="predicted"/>
<evidence type="ECO:0000256" key="3">
    <source>
        <dbReference type="PROSITE-ProRule" id="PRU00176"/>
    </source>
</evidence>
<dbReference type="CDD" id="cd12346">
    <property type="entry name" value="RRM3_NGR1_NAM8_like"/>
    <property type="match status" value="1"/>
</dbReference>
<evidence type="ECO:0000313" key="6">
    <source>
        <dbReference type="EMBL" id="ODV91244.1"/>
    </source>
</evidence>
<dbReference type="GO" id="GO:0006376">
    <property type="term" value="P:mRNA splice site recognition"/>
    <property type="evidence" value="ECO:0007669"/>
    <property type="project" value="TreeGrafter"/>
</dbReference>